<dbReference type="RefSeq" id="WP_054244758.1">
    <property type="nucleotide sequence ID" value="NZ_JAUSYA010000001.1"/>
</dbReference>
<feature type="domain" description="Roadblock/LAMTOR2" evidence="1">
    <location>
        <begin position="28"/>
        <end position="130"/>
    </location>
</feature>
<organism evidence="2 3">
    <name type="scientific">Streptomyces achromogenes</name>
    <dbReference type="NCBI Taxonomy" id="67255"/>
    <lineage>
        <taxon>Bacteria</taxon>
        <taxon>Bacillati</taxon>
        <taxon>Actinomycetota</taxon>
        <taxon>Actinomycetes</taxon>
        <taxon>Kitasatosporales</taxon>
        <taxon>Streptomycetaceae</taxon>
        <taxon>Streptomyces</taxon>
    </lineage>
</organism>
<reference evidence="2 3" key="1">
    <citation type="submission" date="2023-07" db="EMBL/GenBank/DDBJ databases">
        <title>Comparative genomics of wheat-associated soil bacteria to identify genetic determinants of phenazine resistance.</title>
        <authorList>
            <person name="Mouncey N."/>
        </authorList>
    </citation>
    <scope>NUCLEOTIDE SEQUENCE [LARGE SCALE GENOMIC DNA]</scope>
    <source>
        <strain evidence="2 3">W4I19-2</strain>
    </source>
</reference>
<proteinExistence type="predicted"/>
<gene>
    <name evidence="2" type="ORF">QFZ56_002616</name>
</gene>
<dbReference type="InterPro" id="IPR053141">
    <property type="entry name" value="Mycobact_SerProt_Inhib_Rv3364c"/>
</dbReference>
<dbReference type="PANTHER" id="PTHR36222">
    <property type="entry name" value="SERINE PROTEASE INHIBITOR RV3364C"/>
    <property type="match status" value="1"/>
</dbReference>
<dbReference type="SMART" id="SM00960">
    <property type="entry name" value="Robl_LC7"/>
    <property type="match status" value="1"/>
</dbReference>
<sequence>MAYDVNGTAGVVSDLPAASPDEVKGQMTRLLDQFVDDTPGVTDALLLSRDGMQQVRCSHMEADWADELAAAFAGMAGLAGGVSGPMRAKLPPQQVLVERDDAIFLVTGAGVGRAFNKSGGSVATVLVVLACSDANIGTIGYATGRLVTRFAPFMTTPVRARDGQSDGAA</sequence>
<dbReference type="Proteomes" id="UP001243364">
    <property type="component" value="Unassembled WGS sequence"/>
</dbReference>
<dbReference type="Pfam" id="PF03259">
    <property type="entry name" value="Robl_LC7"/>
    <property type="match status" value="1"/>
</dbReference>
<evidence type="ECO:0000259" key="1">
    <source>
        <dbReference type="SMART" id="SM00960"/>
    </source>
</evidence>
<dbReference type="EMBL" id="JAUSYA010000001">
    <property type="protein sequence ID" value="MDQ0683653.1"/>
    <property type="molecule type" value="Genomic_DNA"/>
</dbReference>
<evidence type="ECO:0000313" key="2">
    <source>
        <dbReference type="EMBL" id="MDQ0683653.1"/>
    </source>
</evidence>
<name>A0ABU0Q1D8_STRAH</name>
<accession>A0ABU0Q1D8</accession>
<dbReference type="Gene3D" id="3.30.450.30">
    <property type="entry name" value="Dynein light chain 2a, cytoplasmic"/>
    <property type="match status" value="1"/>
</dbReference>
<evidence type="ECO:0000313" key="3">
    <source>
        <dbReference type="Proteomes" id="UP001243364"/>
    </source>
</evidence>
<protein>
    <submittedName>
        <fullName evidence="2">Regulator of Ras-like GTPase activity (Roadblock/LC7/MglB family)</fullName>
    </submittedName>
</protein>
<keyword evidence="3" id="KW-1185">Reference proteome</keyword>
<dbReference type="InterPro" id="IPR004942">
    <property type="entry name" value="Roadblock/LAMTOR2_dom"/>
</dbReference>
<dbReference type="PANTHER" id="PTHR36222:SF1">
    <property type="entry name" value="SERINE PROTEASE INHIBITOR RV3364C"/>
    <property type="match status" value="1"/>
</dbReference>
<dbReference type="SUPFAM" id="SSF103196">
    <property type="entry name" value="Roadblock/LC7 domain"/>
    <property type="match status" value="1"/>
</dbReference>
<comment type="caution">
    <text evidence="2">The sequence shown here is derived from an EMBL/GenBank/DDBJ whole genome shotgun (WGS) entry which is preliminary data.</text>
</comment>